<dbReference type="InterPro" id="IPR012429">
    <property type="entry name" value="HGSNAT_cat"/>
</dbReference>
<keyword evidence="2" id="KW-0812">Transmembrane</keyword>
<dbReference type="AlphaFoldDB" id="A0A4R4ZEP4"/>
<feature type="transmembrane region" description="Helical" evidence="2">
    <location>
        <begin position="380"/>
        <end position="399"/>
    </location>
</feature>
<dbReference type="EMBL" id="SMKW01000002">
    <property type="protein sequence ID" value="TDD56004.1"/>
    <property type="molecule type" value="Genomic_DNA"/>
</dbReference>
<feature type="transmembrane region" description="Helical" evidence="2">
    <location>
        <begin position="349"/>
        <end position="368"/>
    </location>
</feature>
<evidence type="ECO:0000259" key="4">
    <source>
        <dbReference type="Pfam" id="PF07786"/>
    </source>
</evidence>
<keyword evidence="6" id="KW-1185">Reference proteome</keyword>
<evidence type="ECO:0000259" key="3">
    <source>
        <dbReference type="Pfam" id="PF04235"/>
    </source>
</evidence>
<feature type="transmembrane region" description="Helical" evidence="2">
    <location>
        <begin position="144"/>
        <end position="163"/>
    </location>
</feature>
<name>A0A4R4ZEP4_9PSEU</name>
<keyword evidence="2" id="KW-0472">Membrane</keyword>
<feature type="transmembrane region" description="Helical" evidence="2">
    <location>
        <begin position="246"/>
        <end position="267"/>
    </location>
</feature>
<evidence type="ECO:0000256" key="2">
    <source>
        <dbReference type="SAM" id="Phobius"/>
    </source>
</evidence>
<dbReference type="OrthoDB" id="4966979at2"/>
<dbReference type="Pfam" id="PF07786">
    <property type="entry name" value="HGSNAT_cat"/>
    <property type="match status" value="1"/>
</dbReference>
<dbReference type="Pfam" id="PF04235">
    <property type="entry name" value="DUF418"/>
    <property type="match status" value="1"/>
</dbReference>
<feature type="transmembrane region" description="Helical" evidence="2">
    <location>
        <begin position="209"/>
        <end position="234"/>
    </location>
</feature>
<evidence type="ECO:0000256" key="1">
    <source>
        <dbReference type="SAM" id="MobiDB-lite"/>
    </source>
</evidence>
<gene>
    <name evidence="5" type="ORF">E1288_02275</name>
</gene>
<accession>A0A4R4ZEP4</accession>
<keyword evidence="2" id="KW-1133">Transmembrane helix</keyword>
<feature type="domain" description="Heparan-alpha-glucosaminide N-acetyltransferase catalytic" evidence="4">
    <location>
        <begin position="44"/>
        <end position="242"/>
    </location>
</feature>
<dbReference type="InterPro" id="IPR052529">
    <property type="entry name" value="Bact_Transport_Assoc"/>
</dbReference>
<dbReference type="PANTHER" id="PTHR30590">
    <property type="entry name" value="INNER MEMBRANE PROTEIN"/>
    <property type="match status" value="1"/>
</dbReference>
<feature type="transmembrane region" description="Helical" evidence="2">
    <location>
        <begin position="319"/>
        <end position="337"/>
    </location>
</feature>
<reference evidence="5 6" key="1">
    <citation type="submission" date="2019-03" db="EMBL/GenBank/DDBJ databases">
        <title>Draft genome sequences of novel Actinobacteria.</title>
        <authorList>
            <person name="Sahin N."/>
            <person name="Ay H."/>
            <person name="Saygin H."/>
        </authorList>
    </citation>
    <scope>NUCLEOTIDE SEQUENCE [LARGE SCALE GENOMIC DNA]</scope>
    <source>
        <strain evidence="5 6">7K502</strain>
    </source>
</reference>
<feature type="transmembrane region" description="Helical" evidence="2">
    <location>
        <begin position="84"/>
        <end position="101"/>
    </location>
</feature>
<feature type="region of interest" description="Disordered" evidence="1">
    <location>
        <begin position="1"/>
        <end position="38"/>
    </location>
</feature>
<proteinExistence type="predicted"/>
<protein>
    <submittedName>
        <fullName evidence="5">DUF1624 domain-containing protein</fullName>
    </submittedName>
</protein>
<feature type="compositionally biased region" description="Basic residues" evidence="1">
    <location>
        <begin position="1"/>
        <end position="23"/>
    </location>
</feature>
<feature type="transmembrane region" description="Helical" evidence="2">
    <location>
        <begin position="170"/>
        <end position="189"/>
    </location>
</feature>
<sequence>MRRHSSQHFPTTRRARRCAHHRGMPGSRPAPGLTARAPGTAPRRLVGIDVARGIAVLGMFVAHFNPAQLDRGDWLQQLVSGRPAALFAVLAGISVALLSGGSRPRRGAALRADRARLATRAVLLFALGLALTSLGTPVKEILTAYGVLFLLAIPLLAVPPLILGCAGAALAVLGPIASFFLRSTVITGSEPGATPAFEDFLTGDGSVRVMEMLLVTGVYPVLTWLPFVLVGLSIGRLDLRSTAIRLRLLVVGSALAVLAHGVSWLLLNPLGGYARIAATLGTNPEHARDVATTTVGTVPTGDAAFLLTTAPHSGAPLEIFAATGAAMALIGAALLLAERFPRTLRPPAAVGALALTCYAGHVLVIHLIGYEGMVFLLTEWAYLPLLVLIVGTTAAAMAWRTWLGRGPLERLVHELATGAGKLVRRA</sequence>
<organism evidence="5 6">
    <name type="scientific">Saccharopolyspora elongata</name>
    <dbReference type="NCBI Taxonomy" id="2530387"/>
    <lineage>
        <taxon>Bacteria</taxon>
        <taxon>Bacillati</taxon>
        <taxon>Actinomycetota</taxon>
        <taxon>Actinomycetes</taxon>
        <taxon>Pseudonocardiales</taxon>
        <taxon>Pseudonocardiaceae</taxon>
        <taxon>Saccharopolyspora</taxon>
    </lineage>
</organism>
<feature type="transmembrane region" description="Helical" evidence="2">
    <location>
        <begin position="45"/>
        <end position="64"/>
    </location>
</feature>
<feature type="transmembrane region" description="Helical" evidence="2">
    <location>
        <begin position="121"/>
        <end position="138"/>
    </location>
</feature>
<dbReference type="PANTHER" id="PTHR30590:SF3">
    <property type="entry name" value="HYPOTHETICAL MEMBRANE SPANNING PROTEIN"/>
    <property type="match status" value="1"/>
</dbReference>
<evidence type="ECO:0000313" key="5">
    <source>
        <dbReference type="EMBL" id="TDD56004.1"/>
    </source>
</evidence>
<comment type="caution">
    <text evidence="5">The sequence shown here is derived from an EMBL/GenBank/DDBJ whole genome shotgun (WGS) entry which is preliminary data.</text>
</comment>
<evidence type="ECO:0000313" key="6">
    <source>
        <dbReference type="Proteomes" id="UP000294947"/>
    </source>
</evidence>
<dbReference type="InterPro" id="IPR007349">
    <property type="entry name" value="DUF418"/>
</dbReference>
<dbReference type="Proteomes" id="UP000294947">
    <property type="component" value="Unassembled WGS sequence"/>
</dbReference>
<feature type="domain" description="DUF418" evidence="3">
    <location>
        <begin position="316"/>
        <end position="417"/>
    </location>
</feature>